<feature type="compositionally biased region" description="Low complexity" evidence="1">
    <location>
        <begin position="430"/>
        <end position="448"/>
    </location>
</feature>
<protein>
    <submittedName>
        <fullName evidence="2">Beta-lactamase superfamily II metal-dependent hydrolase</fullName>
    </submittedName>
</protein>
<dbReference type="Proteomes" id="UP000244081">
    <property type="component" value="Unassembled WGS sequence"/>
</dbReference>
<dbReference type="InterPro" id="IPR036866">
    <property type="entry name" value="RibonucZ/Hydroxyglut_hydro"/>
</dbReference>
<dbReference type="PANTHER" id="PTHR30619">
    <property type="entry name" value="DNA INTERNALIZATION/COMPETENCE PROTEIN COMEC/REC2"/>
    <property type="match status" value="1"/>
</dbReference>
<gene>
    <name evidence="2" type="ORF">C8N35_11152</name>
</gene>
<reference evidence="2 3" key="1">
    <citation type="submission" date="2018-04" db="EMBL/GenBank/DDBJ databases">
        <title>Genomic Encyclopedia of Archaeal and Bacterial Type Strains, Phase II (KMG-II): from individual species to whole genera.</title>
        <authorList>
            <person name="Goeker M."/>
        </authorList>
    </citation>
    <scope>NUCLEOTIDE SEQUENCE [LARGE SCALE GENOMIC DNA]</scope>
    <source>
        <strain evidence="2 3">DSM 23382</strain>
    </source>
</reference>
<dbReference type="GO" id="GO:0016787">
    <property type="term" value="F:hydrolase activity"/>
    <property type="evidence" value="ECO:0007669"/>
    <property type="project" value="UniProtKB-KW"/>
</dbReference>
<dbReference type="PANTHER" id="PTHR30619:SF1">
    <property type="entry name" value="RECOMBINATION PROTEIN 2"/>
    <property type="match status" value="1"/>
</dbReference>
<dbReference type="RefSeq" id="WP_107991630.1">
    <property type="nucleotide sequence ID" value="NZ_QAYG01000011.1"/>
</dbReference>
<proteinExistence type="predicted"/>
<dbReference type="OrthoDB" id="7020662at2"/>
<sequence>MTVSGINFHVLDVGQGACNFVEILNEDGLVSHILLIDLGTVSTRKTAEDNIAWLREQIENNDQYLDALIMTHGDHDHYNLIAKILPAFGPPDGNQIGMVRYGGPDWRYATGKLIRTLGRYTGDIGGFAPSQTGYDPDREEKWEPIWQTGTDIDDVFLQLIIADVPHPHDPANLYAVRRPKMNGEAVNTKSVVMGLQWRDDWFVATGDATATTLGAVTELLELETDPLPATLMMTMPHHGSRKTTYDLQKANNIPGFEARMVVGEFLDLFTPSSVSISADDKNFHHPSLYLTEQFSTKLNPATPPLWGDPELAAGYHFLTSWIDLAITPVFLEPRWPANWLYGTTRTAANVFCTYYFSSRQYNSENYGQYIAPPLPSYPTQDFEAQDDVPAGRNWQFSRDGHGFTVTSTPNPSHRVRAVAVAGGGAGGGARSASPRSATTTAGRAIRAAVPLVSGRRRRQ</sequence>
<organism evidence="2 3">
    <name type="scientific">Breoghania corrubedonensis</name>
    <dbReference type="NCBI Taxonomy" id="665038"/>
    <lineage>
        <taxon>Bacteria</taxon>
        <taxon>Pseudomonadati</taxon>
        <taxon>Pseudomonadota</taxon>
        <taxon>Alphaproteobacteria</taxon>
        <taxon>Hyphomicrobiales</taxon>
        <taxon>Stappiaceae</taxon>
        <taxon>Breoghania</taxon>
    </lineage>
</organism>
<dbReference type="InterPro" id="IPR052159">
    <property type="entry name" value="Competence_DNA_uptake"/>
</dbReference>
<keyword evidence="3" id="KW-1185">Reference proteome</keyword>
<dbReference type="EMBL" id="QAYG01000011">
    <property type="protein sequence ID" value="PTW56589.1"/>
    <property type="molecule type" value="Genomic_DNA"/>
</dbReference>
<accession>A0A2T5UYK6</accession>
<dbReference type="AlphaFoldDB" id="A0A2T5UYK6"/>
<comment type="caution">
    <text evidence="2">The sequence shown here is derived from an EMBL/GenBank/DDBJ whole genome shotgun (WGS) entry which is preliminary data.</text>
</comment>
<dbReference type="Gene3D" id="3.60.15.10">
    <property type="entry name" value="Ribonuclease Z/Hydroxyacylglutathione hydrolase-like"/>
    <property type="match status" value="1"/>
</dbReference>
<keyword evidence="2" id="KW-0378">Hydrolase</keyword>
<name>A0A2T5UYK6_9HYPH</name>
<evidence type="ECO:0000313" key="2">
    <source>
        <dbReference type="EMBL" id="PTW56589.1"/>
    </source>
</evidence>
<evidence type="ECO:0000256" key="1">
    <source>
        <dbReference type="SAM" id="MobiDB-lite"/>
    </source>
</evidence>
<evidence type="ECO:0000313" key="3">
    <source>
        <dbReference type="Proteomes" id="UP000244081"/>
    </source>
</evidence>
<feature type="region of interest" description="Disordered" evidence="1">
    <location>
        <begin position="422"/>
        <end position="459"/>
    </location>
</feature>
<dbReference type="SUPFAM" id="SSF56281">
    <property type="entry name" value="Metallo-hydrolase/oxidoreductase"/>
    <property type="match status" value="1"/>
</dbReference>